<protein>
    <submittedName>
        <fullName evidence="1">Transposase</fullName>
    </submittedName>
</protein>
<evidence type="ECO:0000313" key="2">
    <source>
        <dbReference type="Proteomes" id="UP000315400"/>
    </source>
</evidence>
<evidence type="ECO:0000313" key="1">
    <source>
        <dbReference type="EMBL" id="TQE98640.1"/>
    </source>
</evidence>
<comment type="caution">
    <text evidence="1">The sequence shown here is derived from an EMBL/GenBank/DDBJ whole genome shotgun (WGS) entry which is preliminary data.</text>
</comment>
<name>A0A540VPG5_9GAMM</name>
<dbReference type="EMBL" id="VIFK01000161">
    <property type="protein sequence ID" value="TQE98640.1"/>
    <property type="molecule type" value="Genomic_DNA"/>
</dbReference>
<dbReference type="Proteomes" id="UP000315400">
    <property type="component" value="Unassembled WGS sequence"/>
</dbReference>
<reference evidence="1 2" key="1">
    <citation type="submission" date="2019-06" db="EMBL/GenBank/DDBJ databases">
        <title>Metagenome assembled Genome of Spiribacter salinus SL48-SHIP from the microbial mat of Salt Lake 48 (Novosibirsk region, Russia).</title>
        <authorList>
            <person name="Shipova A."/>
            <person name="Rozanov A.S."/>
            <person name="Bryanskaya A.V."/>
            <person name="Peltek S.E."/>
        </authorList>
    </citation>
    <scope>NUCLEOTIDE SEQUENCE [LARGE SCALE GENOMIC DNA]</scope>
    <source>
        <strain evidence="1">SL48-SHIP-2</strain>
    </source>
</reference>
<proteinExistence type="predicted"/>
<accession>A0A540VPG5</accession>
<dbReference type="AlphaFoldDB" id="A0A540VPG5"/>
<organism evidence="1 2">
    <name type="scientific">Spiribacter salinus</name>
    <dbReference type="NCBI Taxonomy" id="1335746"/>
    <lineage>
        <taxon>Bacteria</taxon>
        <taxon>Pseudomonadati</taxon>
        <taxon>Pseudomonadota</taxon>
        <taxon>Gammaproteobacteria</taxon>
        <taxon>Chromatiales</taxon>
        <taxon>Ectothiorhodospiraceae</taxon>
        <taxon>Spiribacter</taxon>
    </lineage>
</organism>
<gene>
    <name evidence="1" type="ORF">FKY71_12775</name>
</gene>
<sequence length="55" mass="6280">MIAFPAGVKVWIAGGTTDKRRGMNTLALQVQRMRRLRPIDFADPVRSDFWEGFSI</sequence>